<name>A0A1H5SLU7_9EURY</name>
<organism evidence="3 4">
    <name type="scientific">Halobellus limi</name>
    <dbReference type="NCBI Taxonomy" id="699433"/>
    <lineage>
        <taxon>Archaea</taxon>
        <taxon>Methanobacteriati</taxon>
        <taxon>Methanobacteriota</taxon>
        <taxon>Stenosarchaea group</taxon>
        <taxon>Halobacteria</taxon>
        <taxon>Halobacteriales</taxon>
        <taxon>Haloferacaceae</taxon>
        <taxon>Halobellus</taxon>
    </lineage>
</organism>
<proteinExistence type="predicted"/>
<dbReference type="SUPFAM" id="SSF52540">
    <property type="entry name" value="P-loop containing nucleoside triphosphate hydrolases"/>
    <property type="match status" value="1"/>
</dbReference>
<dbReference type="Gene3D" id="1.10.8.60">
    <property type="match status" value="1"/>
</dbReference>
<sequence length="382" mass="41702">MDLTERIERRRTRRSKNELVVDRDALNPAVHLSEPVGRETLFEALLNAVDPLFDRAVPPNTYVWGPRGSGKSAIVTALVSALDAEVTGKEPFYTATRGGSDRPDVLFVYLDARRATSRFRLYRELLDSLLVESVPERGISTDALRERIADVTDTSETVLVAVDHLGEAGTPDLADLYATFEPFDDLAWIGVGRTSPEELSLPIPEQQVHVPGYTYELVDVLTVRGSRGLSQTLDHVHAQRLAEWADGDAHDALAALFVAAANAEADGATRLRDEDIDAGTAAVPLGGVPIGTVLALSENEQLVLEQLVERALHGEVRIETAAERIAARTDLTGGTVKRLLYELAQRGVLERHEVAVGSRMTGRRPSGVGLNFSERLFTALRD</sequence>
<dbReference type="OrthoDB" id="213998at2157"/>
<reference evidence="2 5" key="2">
    <citation type="journal article" date="2019" name="Nat. Commun.">
        <title>A new type of DNA phosphorothioation-based antiviral system in archaea.</title>
        <authorList>
            <person name="Xiong L."/>
            <person name="Liu S."/>
            <person name="Chen S."/>
            <person name="Xiao Y."/>
            <person name="Zhu B."/>
            <person name="Gao Y."/>
            <person name="Zhang Y."/>
            <person name="Chen B."/>
            <person name="Luo J."/>
            <person name="Deng Z."/>
            <person name="Chen X."/>
            <person name="Wang L."/>
            <person name="Chen S."/>
        </authorList>
    </citation>
    <scope>NUCLEOTIDE SEQUENCE [LARGE SCALE GENOMIC DNA]</scope>
    <source>
        <strain evidence="2 5">CGMCC 1.10331</strain>
    </source>
</reference>
<reference evidence="3 4" key="1">
    <citation type="submission" date="2016-10" db="EMBL/GenBank/DDBJ databases">
        <authorList>
            <person name="de Groot N.N."/>
        </authorList>
    </citation>
    <scope>NUCLEOTIDE SEQUENCE [LARGE SCALE GENOMIC DNA]</scope>
    <source>
        <strain evidence="3 4">CGMCC 1.10331</strain>
    </source>
</reference>
<dbReference type="EMBL" id="CP031311">
    <property type="protein sequence ID" value="QCC47555.1"/>
    <property type="molecule type" value="Genomic_DNA"/>
</dbReference>
<evidence type="ECO:0000313" key="4">
    <source>
        <dbReference type="Proteomes" id="UP000236740"/>
    </source>
</evidence>
<dbReference type="Gene3D" id="3.40.50.300">
    <property type="entry name" value="P-loop containing nucleotide triphosphate hydrolases"/>
    <property type="match status" value="1"/>
</dbReference>
<dbReference type="Proteomes" id="UP000236740">
    <property type="component" value="Unassembled WGS sequence"/>
</dbReference>
<evidence type="ECO:0000313" key="3">
    <source>
        <dbReference type="EMBL" id="SEF51420.1"/>
    </source>
</evidence>
<dbReference type="RefSeq" id="WP_103989842.1">
    <property type="nucleotide sequence ID" value="NZ_CP031311.1"/>
</dbReference>
<dbReference type="GO" id="GO:0005524">
    <property type="term" value="F:ATP binding"/>
    <property type="evidence" value="ECO:0007669"/>
    <property type="project" value="UniProtKB-KW"/>
</dbReference>
<dbReference type="InterPro" id="IPR027417">
    <property type="entry name" value="P-loop_NTPase"/>
</dbReference>
<dbReference type="EMBL" id="FNVN01000001">
    <property type="protein sequence ID" value="SEF51420.1"/>
    <property type="molecule type" value="Genomic_DNA"/>
</dbReference>
<dbReference type="GeneID" id="39857963"/>
<keyword evidence="2" id="KW-0067">ATP-binding</keyword>
<evidence type="ECO:0000313" key="2">
    <source>
        <dbReference type="EMBL" id="QCC47555.1"/>
    </source>
</evidence>
<evidence type="ECO:0000313" key="5">
    <source>
        <dbReference type="Proteomes" id="UP000296733"/>
    </source>
</evidence>
<dbReference type="KEGG" id="hlm:DV707_07705"/>
<dbReference type="InterPro" id="IPR041664">
    <property type="entry name" value="AAA_16"/>
</dbReference>
<dbReference type="Proteomes" id="UP000296733">
    <property type="component" value="Chromosome"/>
</dbReference>
<keyword evidence="2" id="KW-0547">Nucleotide-binding</keyword>
<dbReference type="InterPro" id="IPR036390">
    <property type="entry name" value="WH_DNA-bd_sf"/>
</dbReference>
<dbReference type="SUPFAM" id="SSF46785">
    <property type="entry name" value="Winged helix' DNA-binding domain"/>
    <property type="match status" value="1"/>
</dbReference>
<dbReference type="AlphaFoldDB" id="A0A1H5SLU7"/>
<protein>
    <submittedName>
        <fullName evidence="2">ATP-binding protein</fullName>
    </submittedName>
    <submittedName>
        <fullName evidence="3">Cdc6-related protein, AAA superfamily ATPase</fullName>
    </submittedName>
</protein>
<keyword evidence="4" id="KW-1185">Reference proteome</keyword>
<dbReference type="Pfam" id="PF13191">
    <property type="entry name" value="AAA_16"/>
    <property type="match status" value="1"/>
</dbReference>
<accession>A0A1H5SLU7</accession>
<feature type="domain" description="Orc1-like AAA ATPase" evidence="1">
    <location>
        <begin position="35"/>
        <end position="176"/>
    </location>
</feature>
<gene>
    <name evidence="2" type="ORF">DV707_07705</name>
    <name evidence="3" type="ORF">SAMN04488133_0004</name>
</gene>
<evidence type="ECO:0000259" key="1">
    <source>
        <dbReference type="Pfam" id="PF13191"/>
    </source>
</evidence>